<dbReference type="Gene3D" id="3.80.10.10">
    <property type="entry name" value="Ribonuclease Inhibitor"/>
    <property type="match status" value="1"/>
</dbReference>
<dbReference type="GO" id="GO:0005930">
    <property type="term" value="C:axoneme"/>
    <property type="evidence" value="ECO:0007669"/>
    <property type="project" value="UniProtKB-SubCell"/>
</dbReference>
<organism evidence="2 3">
    <name type="scientific">Pleodorina starrii</name>
    <dbReference type="NCBI Taxonomy" id="330485"/>
    <lineage>
        <taxon>Eukaryota</taxon>
        <taxon>Viridiplantae</taxon>
        <taxon>Chlorophyta</taxon>
        <taxon>core chlorophytes</taxon>
        <taxon>Chlorophyceae</taxon>
        <taxon>CS clade</taxon>
        <taxon>Chlamydomonadales</taxon>
        <taxon>Volvocaceae</taxon>
        <taxon>Pleodorina</taxon>
    </lineage>
</organism>
<name>A0A9W6BI13_9CHLO</name>
<comment type="caution">
    <text evidence="2">The sequence shown here is derived from an EMBL/GenBank/DDBJ whole genome shotgun (WGS) entry which is preliminary data.</text>
</comment>
<protein>
    <submittedName>
        <fullName evidence="2">Uncharacterized protein</fullName>
    </submittedName>
</protein>
<keyword evidence="3" id="KW-1185">Reference proteome</keyword>
<sequence>MAGQVDEQLVGGLDSGTTLLPDNLGQVLRLLLAKYQYDTEFLTSLRQTCRALREAHDQVLERFDLGTCAFPPKPWRLPSVEEVQASIRAAVERGCRPSRVSLDVDRDLHDATASDEVMVAFLTSLASAGSVESVRIGLQTRLTEAVARAISCVSPKLSSLEFRWSSHRREAAYVSAAVQLLLQLAGPKLRDVGLHIFDYYLPVRALESLVYCTGLTQLQILNNWYDEEPEIGLPAESSLLTTLATLTSLRDLSFAGGTRPPTDASARQARAAALESCLSPLTALTRLDIRLHCLQHARHQDLDNYESIDIASVDEEVAQLQSEGRSADAAQLLAATAAEWSALAAAVRRMPNLKVLRTPARANAADLASLTALTYLRVGAIMLPGPEEPAAHRPWLVYDLPPLLKRLVVYTPLSVHVAAALRRAPPSPLACAPPPFICWNAPRLMTGCVEDAHWSLRFQDCDVDAEGRLTGEALDGLRRAVAAVKSAFAPKRTGRRKVAPHVDVNGVGTVWVLPPEHAPELEAGAGGGGGAGTHCGSWLGALLAELRPGSLKLWAFKLPSPRDMLGLARCGAGLRVLNIDNCSYHVSALPLLGGLESLEELTLFSETWEWQDAADTSYKISVVEAAFLALTAPVARATDDDGGGMAGAESDGGAEEEALYGCRAAMPLPWLQQLTVRFADDDTEEWLREGLAEATEELQRRRPVPAELEIARREDWQPPHPGEIEESLRGRLARGFKPNKLVIDLQWRHGDEPVSEQRALSLLRTVAAAGSVTLVQLGAHTPLTESVVHAVSGLSPKLARLHITHGCRRQSTVQVLPPPPPPSPEESEAAAVTARLLLRLLGPSGLRELRLLPSERYWPAAALVSLSYCTALTKLELNCDLGARPQQDALEAESALLRTLSSLTSLRDLSVSGGAPPPSDAAARWVRTASLESCLSPLTALTRLELGLHSLQHFPRLDFRDTDEVALSERAWTALLGQQPGQAAQLLFAAVSEWRALLAAARRMPRLSVLRAPVQADASDLASLTALTYLRVGTISWPAATQAEALRVAALPGGRWKAPEYDLPPLLRRLVVYKPLSVHVAASLRPPPVSAAADPAGAPAGPIALHAGGAHWGCRNVQLSLAFSDRDLDRKGQLTPPACAILSKVLAGLKGPFVLSPYANAPVLGLRLVVARGASEVLLPPADVGAAAAAAAGATSWLDGLAPLRLGVLRLSGLTLMPRDVLRLTRCMRGLKFLDLCGCSYLVDVLPLLAGLSSLTELLLSPRGWQWPEDTPCPVTVQAAFLALTAAPPGGGGGAAEAEGGAVGAAGPPPPLPQLRSMFVHALDGPNEEGAWDWLEEALAPARAELERRRPKPAKLILTCRIRDGDVE</sequence>
<dbReference type="EMBL" id="BRXU01000006">
    <property type="protein sequence ID" value="GLC52586.1"/>
    <property type="molecule type" value="Genomic_DNA"/>
</dbReference>
<evidence type="ECO:0000313" key="3">
    <source>
        <dbReference type="Proteomes" id="UP001165080"/>
    </source>
</evidence>
<dbReference type="Proteomes" id="UP001165080">
    <property type="component" value="Unassembled WGS sequence"/>
</dbReference>
<accession>A0A9W6BI13</accession>
<dbReference type="SUPFAM" id="SSF52058">
    <property type="entry name" value="L domain-like"/>
    <property type="match status" value="1"/>
</dbReference>
<evidence type="ECO:0000256" key="1">
    <source>
        <dbReference type="ARBA" id="ARBA00004430"/>
    </source>
</evidence>
<proteinExistence type="predicted"/>
<evidence type="ECO:0000313" key="2">
    <source>
        <dbReference type="EMBL" id="GLC52586.1"/>
    </source>
</evidence>
<reference evidence="2 3" key="1">
    <citation type="journal article" date="2023" name="Commun. Biol.">
        <title>Reorganization of the ancestral sex-determining regions during the evolution of trioecy in Pleodorina starrii.</title>
        <authorList>
            <person name="Takahashi K."/>
            <person name="Suzuki S."/>
            <person name="Kawai-Toyooka H."/>
            <person name="Yamamoto K."/>
            <person name="Hamaji T."/>
            <person name="Ootsuki R."/>
            <person name="Yamaguchi H."/>
            <person name="Kawachi M."/>
            <person name="Higashiyama T."/>
            <person name="Nozaki H."/>
        </authorList>
    </citation>
    <scope>NUCLEOTIDE SEQUENCE [LARGE SCALE GENOMIC DNA]</scope>
    <source>
        <strain evidence="2 3">NIES-4479</strain>
    </source>
</reference>
<gene>
    <name evidence="2" type="primary">PLEST003414</name>
    <name evidence="2" type="ORF">PLESTB_000646100</name>
</gene>
<dbReference type="InterPro" id="IPR032675">
    <property type="entry name" value="LRR_dom_sf"/>
</dbReference>
<comment type="subcellular location">
    <subcellularLocation>
        <location evidence="1">Cytoplasm</location>
        <location evidence="1">Cytoskeleton</location>
        <location evidence="1">Cilium axoneme</location>
    </subcellularLocation>
</comment>